<dbReference type="EMBL" id="QGKY02002305">
    <property type="protein sequence ID" value="KAF2534481.1"/>
    <property type="molecule type" value="Genomic_DNA"/>
</dbReference>
<keyword evidence="3" id="KW-1185">Reference proteome</keyword>
<sequence>MGSRCVYGHRRDEMEMANFRLSLRTTASSLGGSLSCRRRYLCRVVWMCFRAWNLCPFHVWVVFSEAAGAVASRFEGAFLSVARGARYSTSTWLNFFGLSSSRCLASQ</sequence>
<reference evidence="1" key="1">
    <citation type="submission" date="2019-12" db="EMBL/GenBank/DDBJ databases">
        <title>Genome sequencing and annotation of Brassica cretica.</title>
        <authorList>
            <person name="Studholme D.J."/>
            <person name="Sarris P.F."/>
        </authorList>
    </citation>
    <scope>NUCLEOTIDE SEQUENCE</scope>
    <source>
        <strain evidence="1">PFS-102/07</strain>
        <tissue evidence="1">Leaf</tissue>
    </source>
</reference>
<organism evidence="1">
    <name type="scientific">Brassica cretica</name>
    <name type="common">Mustard</name>
    <dbReference type="NCBI Taxonomy" id="69181"/>
    <lineage>
        <taxon>Eukaryota</taxon>
        <taxon>Viridiplantae</taxon>
        <taxon>Streptophyta</taxon>
        <taxon>Embryophyta</taxon>
        <taxon>Tracheophyta</taxon>
        <taxon>Spermatophyta</taxon>
        <taxon>Magnoliopsida</taxon>
        <taxon>eudicotyledons</taxon>
        <taxon>Gunneridae</taxon>
        <taxon>Pentapetalae</taxon>
        <taxon>rosids</taxon>
        <taxon>malvids</taxon>
        <taxon>Brassicales</taxon>
        <taxon>Brassicaceae</taxon>
        <taxon>Brassiceae</taxon>
        <taxon>Brassica</taxon>
    </lineage>
</organism>
<protein>
    <submittedName>
        <fullName evidence="1">Uncharacterized protein</fullName>
    </submittedName>
</protein>
<reference evidence="2 3" key="3">
    <citation type="journal article" date="2020" name="BMC Genomics">
        <title>Intraspecific diversification of the crop wild relative Brassica cretica Lam. using demographic model selection.</title>
        <authorList>
            <person name="Kioukis A."/>
            <person name="Michalopoulou V.A."/>
            <person name="Briers L."/>
            <person name="Pirintsos S."/>
            <person name="Studholme D.J."/>
            <person name="Pavlidis P."/>
            <person name="Sarris P.F."/>
        </authorList>
    </citation>
    <scope>NUCLEOTIDE SEQUENCE [LARGE SCALE GENOMIC DNA]</scope>
    <source>
        <strain evidence="3">cv. PFS-1207/04</strain>
        <strain evidence="2">PFS-1207/04</strain>
    </source>
</reference>
<evidence type="ECO:0000313" key="3">
    <source>
        <dbReference type="Proteomes" id="UP000266723"/>
    </source>
</evidence>
<name>A0A8S9FMX1_BRACR</name>
<comment type="caution">
    <text evidence="1">The sequence shown here is derived from an EMBL/GenBank/DDBJ whole genome shotgun (WGS) entry which is preliminary data.</text>
</comment>
<proteinExistence type="predicted"/>
<dbReference type="OrthoDB" id="1134946at2759"/>
<dbReference type="EMBL" id="QGKV02000299">
    <property type="protein sequence ID" value="KAF3592033.1"/>
    <property type="molecule type" value="Genomic_DNA"/>
</dbReference>
<reference evidence="2" key="2">
    <citation type="submission" date="2019-12" db="EMBL/GenBank/DDBJ databases">
        <authorList>
            <person name="Studholme D.J."/>
            <person name="Sarris P."/>
        </authorList>
    </citation>
    <scope>NUCLEOTIDE SEQUENCE</scope>
    <source>
        <strain evidence="2">PFS-1207/04</strain>
        <tissue evidence="2">Leaf</tissue>
    </source>
</reference>
<evidence type="ECO:0000313" key="2">
    <source>
        <dbReference type="EMBL" id="KAF3592033.1"/>
    </source>
</evidence>
<dbReference type="AlphaFoldDB" id="A0A8S9FMX1"/>
<evidence type="ECO:0000313" key="1">
    <source>
        <dbReference type="EMBL" id="KAF2534481.1"/>
    </source>
</evidence>
<accession>A0A8S9FMX1</accession>
<gene>
    <name evidence="2" type="ORF">DY000_02022768</name>
    <name evidence="1" type="ORF">F2Q70_00030302</name>
</gene>
<dbReference type="Proteomes" id="UP000266723">
    <property type="component" value="Unassembled WGS sequence"/>
</dbReference>